<keyword evidence="2" id="KW-1185">Reference proteome</keyword>
<dbReference type="WBParaSite" id="TCNE_0000245201-mRNA-1">
    <property type="protein sequence ID" value="TCNE_0000245201-mRNA-1"/>
    <property type="gene ID" value="TCNE_0000245201"/>
</dbReference>
<evidence type="ECO:0000313" key="2">
    <source>
        <dbReference type="Proteomes" id="UP000050794"/>
    </source>
</evidence>
<name>A0A183U1T2_TOXCA</name>
<gene>
    <name evidence="1" type="ORF">TCNE_LOCUS2452</name>
</gene>
<protein>
    <submittedName>
        <fullName evidence="3">Apple domain-containing protein</fullName>
    </submittedName>
</protein>
<proteinExistence type="predicted"/>
<sequence>MQVDGTGGSRAVKDYDGAAVAYADELRKWAVASQCRAVCNQMACMHSYAYAAYAQIRNGPDCHRQASLEKRLDLVEQLQKRRC</sequence>
<dbReference type="Proteomes" id="UP000050794">
    <property type="component" value="Unassembled WGS sequence"/>
</dbReference>
<dbReference type="EMBL" id="UYWY01002465">
    <property type="protein sequence ID" value="VDM28097.1"/>
    <property type="molecule type" value="Genomic_DNA"/>
</dbReference>
<evidence type="ECO:0000313" key="3">
    <source>
        <dbReference type="WBParaSite" id="TCNE_0000245201-mRNA-1"/>
    </source>
</evidence>
<reference evidence="1 2" key="2">
    <citation type="submission" date="2018-11" db="EMBL/GenBank/DDBJ databases">
        <authorList>
            <consortium name="Pathogen Informatics"/>
        </authorList>
    </citation>
    <scope>NUCLEOTIDE SEQUENCE [LARGE SCALE GENOMIC DNA]</scope>
</reference>
<organism evidence="2 3">
    <name type="scientific">Toxocara canis</name>
    <name type="common">Canine roundworm</name>
    <dbReference type="NCBI Taxonomy" id="6265"/>
    <lineage>
        <taxon>Eukaryota</taxon>
        <taxon>Metazoa</taxon>
        <taxon>Ecdysozoa</taxon>
        <taxon>Nematoda</taxon>
        <taxon>Chromadorea</taxon>
        <taxon>Rhabditida</taxon>
        <taxon>Spirurina</taxon>
        <taxon>Ascaridomorpha</taxon>
        <taxon>Ascaridoidea</taxon>
        <taxon>Toxocaridae</taxon>
        <taxon>Toxocara</taxon>
    </lineage>
</organism>
<reference evidence="3" key="1">
    <citation type="submission" date="2016-06" db="UniProtKB">
        <authorList>
            <consortium name="WormBaseParasite"/>
        </authorList>
    </citation>
    <scope>IDENTIFICATION</scope>
</reference>
<accession>A0A183U1T2</accession>
<evidence type="ECO:0000313" key="1">
    <source>
        <dbReference type="EMBL" id="VDM28097.1"/>
    </source>
</evidence>
<dbReference type="AlphaFoldDB" id="A0A183U1T2"/>